<keyword evidence="2" id="KW-1185">Reference proteome</keyword>
<accession>A0A392UIL0</accession>
<sequence>MHLKFCLEPKTMFVKKEFMENSKFEAFKAEVNEKLSIQESQISEIVQNQKIMVAKQDEMTAKQDAMSADLKAILA</sequence>
<proteinExistence type="predicted"/>
<feature type="non-terminal residue" evidence="1">
    <location>
        <position position="75"/>
    </location>
</feature>
<protein>
    <submittedName>
        <fullName evidence="1">Uncharacterized protein</fullName>
    </submittedName>
</protein>
<organism evidence="1 2">
    <name type="scientific">Trifolium medium</name>
    <dbReference type="NCBI Taxonomy" id="97028"/>
    <lineage>
        <taxon>Eukaryota</taxon>
        <taxon>Viridiplantae</taxon>
        <taxon>Streptophyta</taxon>
        <taxon>Embryophyta</taxon>
        <taxon>Tracheophyta</taxon>
        <taxon>Spermatophyta</taxon>
        <taxon>Magnoliopsida</taxon>
        <taxon>eudicotyledons</taxon>
        <taxon>Gunneridae</taxon>
        <taxon>Pentapetalae</taxon>
        <taxon>rosids</taxon>
        <taxon>fabids</taxon>
        <taxon>Fabales</taxon>
        <taxon>Fabaceae</taxon>
        <taxon>Papilionoideae</taxon>
        <taxon>50 kb inversion clade</taxon>
        <taxon>NPAAA clade</taxon>
        <taxon>Hologalegina</taxon>
        <taxon>IRL clade</taxon>
        <taxon>Trifolieae</taxon>
        <taxon>Trifolium</taxon>
    </lineage>
</organism>
<dbReference type="AlphaFoldDB" id="A0A392UIL0"/>
<name>A0A392UIL0_9FABA</name>
<dbReference type="EMBL" id="LXQA010838925">
    <property type="protein sequence ID" value="MCI73469.1"/>
    <property type="molecule type" value="Genomic_DNA"/>
</dbReference>
<evidence type="ECO:0000313" key="1">
    <source>
        <dbReference type="EMBL" id="MCI73469.1"/>
    </source>
</evidence>
<reference evidence="1 2" key="1">
    <citation type="journal article" date="2018" name="Front. Plant Sci.">
        <title>Red Clover (Trifolium pratense) and Zigzag Clover (T. medium) - A Picture of Genomic Similarities and Differences.</title>
        <authorList>
            <person name="Dluhosova J."/>
            <person name="Istvanek J."/>
            <person name="Nedelnik J."/>
            <person name="Repkova J."/>
        </authorList>
    </citation>
    <scope>NUCLEOTIDE SEQUENCE [LARGE SCALE GENOMIC DNA]</scope>
    <source>
        <strain evidence="2">cv. 10/8</strain>
        <tissue evidence="1">Leaf</tissue>
    </source>
</reference>
<dbReference type="Proteomes" id="UP000265520">
    <property type="component" value="Unassembled WGS sequence"/>
</dbReference>
<evidence type="ECO:0000313" key="2">
    <source>
        <dbReference type="Proteomes" id="UP000265520"/>
    </source>
</evidence>
<comment type="caution">
    <text evidence="1">The sequence shown here is derived from an EMBL/GenBank/DDBJ whole genome shotgun (WGS) entry which is preliminary data.</text>
</comment>